<dbReference type="STRING" id="371731.Rsw2DRAFT_3193"/>
<dbReference type="EMBL" id="ACYY01000031">
    <property type="protein sequence ID" value="EEW23861.1"/>
    <property type="molecule type" value="Genomic_DNA"/>
</dbReference>
<dbReference type="PANTHER" id="PTHR30244">
    <property type="entry name" value="TRANSAMINASE"/>
    <property type="match status" value="1"/>
</dbReference>
<dbReference type="InterPro" id="IPR015421">
    <property type="entry name" value="PyrdxlP-dep_Trfase_major"/>
</dbReference>
<dbReference type="eggNOG" id="COG0399">
    <property type="taxonomic scope" value="Bacteria"/>
</dbReference>
<reference evidence="5 6" key="1">
    <citation type="submission" date="2009-08" db="EMBL/GenBank/DDBJ databases">
        <title>The draft genome of Rhodobacter sp. SW2.</title>
        <authorList>
            <consortium name="US DOE Joint Genome Institute (JGI-PGF)"/>
            <person name="Lucas S."/>
            <person name="Copeland A."/>
            <person name="Lapidus A."/>
            <person name="Glavina del Rio T."/>
            <person name="Tice H."/>
            <person name="Bruce D."/>
            <person name="Goodwin L."/>
            <person name="Pitluck S."/>
            <person name="Larimer F."/>
            <person name="Land M.L."/>
            <person name="Hauser L."/>
            <person name="Emerson D."/>
        </authorList>
    </citation>
    <scope>NUCLEOTIDE SEQUENCE [LARGE SCALE GENOMIC DNA]</scope>
    <source>
        <strain evidence="5 6">SW2</strain>
    </source>
</reference>
<dbReference type="GO" id="GO:0030170">
    <property type="term" value="F:pyridoxal phosphate binding"/>
    <property type="evidence" value="ECO:0007669"/>
    <property type="project" value="TreeGrafter"/>
</dbReference>
<dbReference type="SUPFAM" id="SSF53383">
    <property type="entry name" value="PLP-dependent transferases"/>
    <property type="match status" value="1"/>
</dbReference>
<dbReference type="InterPro" id="IPR015424">
    <property type="entry name" value="PyrdxlP-dep_Trfase"/>
</dbReference>
<dbReference type="AlphaFoldDB" id="C8S565"/>
<dbReference type="GO" id="GO:0000271">
    <property type="term" value="P:polysaccharide biosynthetic process"/>
    <property type="evidence" value="ECO:0007669"/>
    <property type="project" value="TreeGrafter"/>
</dbReference>
<organism evidence="5 6">
    <name type="scientific">Rhodobacter ferrooxidans</name>
    <dbReference type="NCBI Taxonomy" id="371731"/>
    <lineage>
        <taxon>Bacteria</taxon>
        <taxon>Pseudomonadati</taxon>
        <taxon>Pseudomonadota</taxon>
        <taxon>Alphaproteobacteria</taxon>
        <taxon>Rhodobacterales</taxon>
        <taxon>Rhodobacter group</taxon>
        <taxon>Rhodobacter</taxon>
    </lineage>
</organism>
<keyword evidence="5" id="KW-0808">Transferase</keyword>
<dbReference type="PIRSF" id="PIRSF000390">
    <property type="entry name" value="PLP_StrS"/>
    <property type="match status" value="1"/>
</dbReference>
<feature type="active site" description="Proton acceptor" evidence="2">
    <location>
        <position position="186"/>
    </location>
</feature>
<keyword evidence="3 4" id="KW-0663">Pyridoxal phosphate</keyword>
<dbReference type="Pfam" id="PF01041">
    <property type="entry name" value="DegT_DnrJ_EryC1"/>
    <property type="match status" value="1"/>
</dbReference>
<gene>
    <name evidence="5" type="ORF">Rsw2DRAFT_3193</name>
</gene>
<evidence type="ECO:0000256" key="4">
    <source>
        <dbReference type="RuleBase" id="RU004508"/>
    </source>
</evidence>
<keyword evidence="5" id="KW-0032">Aminotransferase</keyword>
<dbReference type="PANTHER" id="PTHR30244:SF34">
    <property type="entry name" value="DTDP-4-AMINO-4,6-DIDEOXYGALACTOSE TRANSAMINASE"/>
    <property type="match status" value="1"/>
</dbReference>
<evidence type="ECO:0000256" key="2">
    <source>
        <dbReference type="PIRSR" id="PIRSR000390-1"/>
    </source>
</evidence>
<sequence>MKSMQVPFFRPSIGEAEIAAVSECLRSGWLTTGPKAQAFEADFADYIGGGVSALAVNSATAALHLGLEALGVGPGCEVIVPTLTFTATAEVVRYLGADPVLVDIDPATLCLDAETVAQAITPRSKVIMPVHFAGRACDMTALRALADANGLSILDDAAHALPTRHQGQLIGQCGADATAFSFYANKTMTTGEGGMLVTANPEIAARARTMRLHGIDRDVFNRFTNTRASWIYDVVAPGYKYNMTDVAAAMGLVQLGRCDDFGATRAALVARYNDAFADLPLILPPGPAAGDEHSWHLYILQLPQTAPLSRDAFIAALKDAEIGTSVHYRPLHQMTFWKDFCAGRSFPHADAYFARCVSLPLFMAMTPEEQDHVIATVRRVLSC</sequence>
<dbReference type="CDD" id="cd00616">
    <property type="entry name" value="AHBA_syn"/>
    <property type="match status" value="1"/>
</dbReference>
<evidence type="ECO:0000256" key="1">
    <source>
        <dbReference type="ARBA" id="ARBA00037999"/>
    </source>
</evidence>
<proteinExistence type="inferred from homology"/>
<name>C8S565_9RHOB</name>
<protein>
    <submittedName>
        <fullName evidence="5">DegT/DnrJ/EryC1/StrS aminotransferase</fullName>
    </submittedName>
</protein>
<dbReference type="InterPro" id="IPR000653">
    <property type="entry name" value="DegT/StrS_aminotransferase"/>
</dbReference>
<evidence type="ECO:0000256" key="3">
    <source>
        <dbReference type="PIRSR" id="PIRSR000390-2"/>
    </source>
</evidence>
<evidence type="ECO:0000313" key="6">
    <source>
        <dbReference type="Proteomes" id="UP000010121"/>
    </source>
</evidence>
<dbReference type="InterPro" id="IPR015422">
    <property type="entry name" value="PyrdxlP-dep_Trfase_small"/>
</dbReference>
<dbReference type="OrthoDB" id="9768668at2"/>
<dbReference type="Gene3D" id="3.90.1150.10">
    <property type="entry name" value="Aspartate Aminotransferase, domain 1"/>
    <property type="match status" value="1"/>
</dbReference>
<comment type="similarity">
    <text evidence="1 4">Belongs to the DegT/DnrJ/EryC1 family.</text>
</comment>
<dbReference type="Proteomes" id="UP000010121">
    <property type="component" value="Unassembled WGS sequence"/>
</dbReference>
<accession>C8S565</accession>
<feature type="modified residue" description="N6-(pyridoxal phosphate)lysine" evidence="3">
    <location>
        <position position="186"/>
    </location>
</feature>
<keyword evidence="6" id="KW-1185">Reference proteome</keyword>
<evidence type="ECO:0000313" key="5">
    <source>
        <dbReference type="EMBL" id="EEW23861.1"/>
    </source>
</evidence>
<dbReference type="GO" id="GO:0008483">
    <property type="term" value="F:transaminase activity"/>
    <property type="evidence" value="ECO:0007669"/>
    <property type="project" value="UniProtKB-KW"/>
</dbReference>
<dbReference type="Gene3D" id="3.40.640.10">
    <property type="entry name" value="Type I PLP-dependent aspartate aminotransferase-like (Major domain)"/>
    <property type="match status" value="1"/>
</dbReference>
<comment type="caution">
    <text evidence="5">The sequence shown here is derived from an EMBL/GenBank/DDBJ whole genome shotgun (WGS) entry which is preliminary data.</text>
</comment>